<proteinExistence type="predicted"/>
<dbReference type="InterPro" id="IPR037883">
    <property type="entry name" value="Knr4/Smi1-like_sf"/>
</dbReference>
<organism evidence="3 4">
    <name type="scientific">Prosthecobacter dejongeii</name>
    <dbReference type="NCBI Taxonomy" id="48465"/>
    <lineage>
        <taxon>Bacteria</taxon>
        <taxon>Pseudomonadati</taxon>
        <taxon>Verrucomicrobiota</taxon>
        <taxon>Verrucomicrobiia</taxon>
        <taxon>Verrucomicrobiales</taxon>
        <taxon>Verrucomicrobiaceae</taxon>
        <taxon>Prosthecobacter</taxon>
    </lineage>
</organism>
<evidence type="ECO:0000313" key="3">
    <source>
        <dbReference type="EMBL" id="MBB5039289.1"/>
    </source>
</evidence>
<evidence type="ECO:0000313" key="4">
    <source>
        <dbReference type="Proteomes" id="UP000534294"/>
    </source>
</evidence>
<dbReference type="AlphaFoldDB" id="A0A7W8DQZ2"/>
<feature type="transmembrane region" description="Helical" evidence="1">
    <location>
        <begin position="133"/>
        <end position="154"/>
    </location>
</feature>
<name>A0A7W8DQZ2_9BACT</name>
<dbReference type="Pfam" id="PF09346">
    <property type="entry name" value="SMI1_KNR4"/>
    <property type="match status" value="1"/>
</dbReference>
<gene>
    <name evidence="3" type="ORF">HNQ64_003561</name>
</gene>
<dbReference type="InterPro" id="IPR018958">
    <property type="entry name" value="Knr4/Smi1-like_dom"/>
</dbReference>
<keyword evidence="4" id="KW-1185">Reference proteome</keyword>
<feature type="domain" description="Knr4/Smi1-like" evidence="2">
    <location>
        <begin position="3"/>
        <end position="112"/>
    </location>
</feature>
<dbReference type="EMBL" id="JACHIF010000008">
    <property type="protein sequence ID" value="MBB5039289.1"/>
    <property type="molecule type" value="Genomic_DNA"/>
</dbReference>
<dbReference type="Proteomes" id="UP000534294">
    <property type="component" value="Unassembled WGS sequence"/>
</dbReference>
<accession>A0A7W8DQZ2</accession>
<dbReference type="Gene3D" id="3.40.1580.10">
    <property type="entry name" value="SMI1/KNR4-like"/>
    <property type="match status" value="1"/>
</dbReference>
<dbReference type="SUPFAM" id="SSF160631">
    <property type="entry name" value="SMI1/KNR4-like"/>
    <property type="match status" value="1"/>
</dbReference>
<keyword evidence="1" id="KW-1133">Transmembrane helix</keyword>
<evidence type="ECO:0000256" key="1">
    <source>
        <dbReference type="SAM" id="Phobius"/>
    </source>
</evidence>
<protein>
    <recommendedName>
        <fullName evidence="2">Knr4/Smi1-like domain-containing protein</fullName>
    </recommendedName>
</protein>
<keyword evidence="1" id="KW-0472">Membrane</keyword>
<evidence type="ECO:0000259" key="2">
    <source>
        <dbReference type="Pfam" id="PF09346"/>
    </source>
</evidence>
<comment type="caution">
    <text evidence="3">The sequence shown here is derived from an EMBL/GenBank/DDBJ whole genome shotgun (WGS) entry which is preliminary data.</text>
</comment>
<sequence length="174" mass="19781">MIEAEITKIESTLSLRLPPDYRGFLTEEAELDGPIDDTTALRDADAIIEATKAYRQGFEGLPPWPPHWLYVGDEADACPYVLDCQNGRLLRLDKGNRERPPLAEYPSFADFVTTCEKEDIEVDFPPATWREKALGWLVMAIAFLLVFVVLPGVAFGTKLLYRWLIYGEVPRYEP</sequence>
<dbReference type="RefSeq" id="WP_184210903.1">
    <property type="nucleotide sequence ID" value="NZ_JACHIF010000008.1"/>
</dbReference>
<keyword evidence="1" id="KW-0812">Transmembrane</keyword>
<reference evidence="3 4" key="1">
    <citation type="submission" date="2020-08" db="EMBL/GenBank/DDBJ databases">
        <title>Genomic Encyclopedia of Type Strains, Phase IV (KMG-IV): sequencing the most valuable type-strain genomes for metagenomic binning, comparative biology and taxonomic classification.</title>
        <authorList>
            <person name="Goeker M."/>
        </authorList>
    </citation>
    <scope>NUCLEOTIDE SEQUENCE [LARGE SCALE GENOMIC DNA]</scope>
    <source>
        <strain evidence="3 4">DSM 12251</strain>
    </source>
</reference>